<keyword evidence="2" id="KW-1185">Reference proteome</keyword>
<name>A0A1I7XWM3_9BILA</name>
<feature type="domain" description="VWFA" evidence="1">
    <location>
        <begin position="11"/>
        <end position="160"/>
    </location>
</feature>
<dbReference type="WBParaSite" id="L893_g1021.t1">
    <property type="protein sequence ID" value="L893_g1021.t1"/>
    <property type="gene ID" value="L893_g1021"/>
</dbReference>
<dbReference type="AlphaFoldDB" id="A0A1I7XWM3"/>
<sequence length="226" mass="25433">MNKHSFEVLHEQFLSKFKIGRGPGEARFGAATTYVKSTQQFMLTTYETSTSVRVKEALIGLTGDKASRDYEVGWVTSRYANADFEYNSFPNRKKYLIVFFSRNEGFINVDRRSVAMETKERGITTFVIPFGQAVAKEVAELVLDNDDNIYKITSLGALEQSMVLARMAERIKSEGCPVGGRGFSTVQERTSSRSTTTLFMILSSHHLAQLLRYFMQGVSVSSELNL</sequence>
<accession>A0A1I7XWM3</accession>
<dbReference type="SUPFAM" id="SSF53300">
    <property type="entry name" value="vWA-like"/>
    <property type="match status" value="1"/>
</dbReference>
<organism evidence="2 3">
    <name type="scientific">Steinernema glaseri</name>
    <dbReference type="NCBI Taxonomy" id="37863"/>
    <lineage>
        <taxon>Eukaryota</taxon>
        <taxon>Metazoa</taxon>
        <taxon>Ecdysozoa</taxon>
        <taxon>Nematoda</taxon>
        <taxon>Chromadorea</taxon>
        <taxon>Rhabditida</taxon>
        <taxon>Tylenchina</taxon>
        <taxon>Panagrolaimomorpha</taxon>
        <taxon>Strongyloidoidea</taxon>
        <taxon>Steinernematidae</taxon>
        <taxon>Steinernema</taxon>
    </lineage>
</organism>
<dbReference type="Gene3D" id="3.40.50.410">
    <property type="entry name" value="von Willebrand factor, type A domain"/>
    <property type="match status" value="1"/>
</dbReference>
<dbReference type="Pfam" id="PF00092">
    <property type="entry name" value="VWA"/>
    <property type="match status" value="1"/>
</dbReference>
<dbReference type="InterPro" id="IPR002035">
    <property type="entry name" value="VWF_A"/>
</dbReference>
<evidence type="ECO:0000313" key="2">
    <source>
        <dbReference type="Proteomes" id="UP000095287"/>
    </source>
</evidence>
<dbReference type="InterPro" id="IPR036465">
    <property type="entry name" value="vWFA_dom_sf"/>
</dbReference>
<protein>
    <submittedName>
        <fullName evidence="3">VWFA domain-containing protein</fullName>
    </submittedName>
</protein>
<evidence type="ECO:0000313" key="3">
    <source>
        <dbReference type="WBParaSite" id="L893_g1021.t1"/>
    </source>
</evidence>
<reference evidence="3" key="1">
    <citation type="submission" date="2016-11" db="UniProtKB">
        <authorList>
            <consortium name="WormBaseParasite"/>
        </authorList>
    </citation>
    <scope>IDENTIFICATION</scope>
</reference>
<evidence type="ECO:0000259" key="1">
    <source>
        <dbReference type="Pfam" id="PF00092"/>
    </source>
</evidence>
<proteinExistence type="predicted"/>
<dbReference type="Proteomes" id="UP000095287">
    <property type="component" value="Unplaced"/>
</dbReference>